<dbReference type="AlphaFoldDB" id="A0A1Y1BGA8"/>
<dbReference type="EMBL" id="AP014859">
    <property type="protein sequence ID" value="BAX56637.1"/>
    <property type="molecule type" value="Genomic_DNA"/>
</dbReference>
<keyword evidence="1" id="KW-0614">Plasmid</keyword>
<sequence>MFFWIDEQFHKKVVQLLFDRHWFFLNAKLKDALLVFITIDDDPCEWRIDVELLA</sequence>
<protein>
    <submittedName>
        <fullName evidence="1">Uncharacterized protein</fullName>
    </submittedName>
</protein>
<proteinExistence type="predicted"/>
<name>A0A1Y1BGA8_VIBPH</name>
<geneLocation type="plasmid" evidence="1">
    <name>pVP2HP</name>
</geneLocation>
<accession>A0A1Y1BGA8</accession>
<evidence type="ECO:0000313" key="1">
    <source>
        <dbReference type="EMBL" id="BAX56637.1"/>
    </source>
</evidence>
<organism evidence="1">
    <name type="scientific">Vibrio parahaemolyticus</name>
    <dbReference type="NCBI Taxonomy" id="670"/>
    <lineage>
        <taxon>Bacteria</taxon>
        <taxon>Pseudomonadati</taxon>
        <taxon>Pseudomonadota</taxon>
        <taxon>Gammaproteobacteria</taxon>
        <taxon>Vibrionales</taxon>
        <taxon>Vibrionaceae</taxon>
        <taxon>Vibrio</taxon>
    </lineage>
</organism>
<reference evidence="1" key="1">
    <citation type="journal article" date="2017" name="Infect. Genet. Evol.">
        <title>Plasmid dynamics in Vibrio parahaemolyticus strains related to shrimp Acute Hepatopancreatic Necrosis Syndrome (AHPNS).</title>
        <authorList>
            <person name="Theethakaew C."/>
            <person name="Nakamura S."/>
            <person name="Motooka D."/>
            <person name="Matsuda S."/>
            <person name="Kodama T."/>
            <person name="Chonsin K."/>
            <person name="Suthienkul O."/>
            <person name="Iida T."/>
        </authorList>
    </citation>
    <scope>NUCLEOTIDE SEQUENCE</scope>
    <source>
        <strain evidence="1">VPE61</strain>
        <plasmid evidence="1">pVP2HP</plasmid>
    </source>
</reference>